<name>A0A9P8PPK5_9ASCO</name>
<sequence length="200" mass="21732">MPDTVRSVEVCVHHVVESLQRLVQSTGLGRDACVGNHAVELAVEICERSSNGRFDLFIMAHVHLIPAFGITMSKRPKSARTSRVVASMAALLVTLHLYALNLTPYWAKLSVSSFMASGEEELYVMAMSAPASARPIAAPRPIPREPPVMKATLPLREKRALTCAFAGLNSIFGPDFREKVPVFIVQIGFGGAPQFFADLA</sequence>
<reference evidence="2" key="2">
    <citation type="submission" date="2021-01" db="EMBL/GenBank/DDBJ databases">
        <authorList>
            <person name="Schikora-Tamarit M.A."/>
        </authorList>
    </citation>
    <scope>NUCLEOTIDE SEQUENCE</scope>
    <source>
        <strain evidence="2">NCAIM Y.01608</strain>
    </source>
</reference>
<dbReference type="EMBL" id="JAEUBD010000382">
    <property type="protein sequence ID" value="KAH3675204.1"/>
    <property type="molecule type" value="Genomic_DNA"/>
</dbReference>
<keyword evidence="1" id="KW-1133">Transmembrane helix</keyword>
<comment type="caution">
    <text evidence="2">The sequence shown here is derived from an EMBL/GenBank/DDBJ whole genome shotgun (WGS) entry which is preliminary data.</text>
</comment>
<feature type="transmembrane region" description="Helical" evidence="1">
    <location>
        <begin position="84"/>
        <end position="107"/>
    </location>
</feature>
<protein>
    <submittedName>
        <fullName evidence="2">Uncharacterized protein</fullName>
    </submittedName>
</protein>
<evidence type="ECO:0000313" key="2">
    <source>
        <dbReference type="EMBL" id="KAH3675204.1"/>
    </source>
</evidence>
<dbReference type="Proteomes" id="UP000788993">
    <property type="component" value="Unassembled WGS sequence"/>
</dbReference>
<keyword evidence="3" id="KW-1185">Reference proteome</keyword>
<gene>
    <name evidence="2" type="ORF">OGATHE_001543</name>
</gene>
<reference evidence="2" key="1">
    <citation type="journal article" date="2021" name="Open Biol.">
        <title>Shared evolutionary footprints suggest mitochondrial oxidative damage underlies multiple complex I losses in fungi.</title>
        <authorList>
            <person name="Schikora-Tamarit M.A."/>
            <person name="Marcet-Houben M."/>
            <person name="Nosek J."/>
            <person name="Gabaldon T."/>
        </authorList>
    </citation>
    <scope>NUCLEOTIDE SEQUENCE</scope>
    <source>
        <strain evidence="2">NCAIM Y.01608</strain>
    </source>
</reference>
<accession>A0A9P8PPK5</accession>
<evidence type="ECO:0000256" key="1">
    <source>
        <dbReference type="SAM" id="Phobius"/>
    </source>
</evidence>
<evidence type="ECO:0000313" key="3">
    <source>
        <dbReference type="Proteomes" id="UP000788993"/>
    </source>
</evidence>
<dbReference type="AlphaFoldDB" id="A0A9P8PPK5"/>
<keyword evidence="1" id="KW-0472">Membrane</keyword>
<proteinExistence type="predicted"/>
<organism evidence="2 3">
    <name type="scientific">Ogataea polymorpha</name>
    <dbReference type="NCBI Taxonomy" id="460523"/>
    <lineage>
        <taxon>Eukaryota</taxon>
        <taxon>Fungi</taxon>
        <taxon>Dikarya</taxon>
        <taxon>Ascomycota</taxon>
        <taxon>Saccharomycotina</taxon>
        <taxon>Pichiomycetes</taxon>
        <taxon>Pichiales</taxon>
        <taxon>Pichiaceae</taxon>
        <taxon>Ogataea</taxon>
    </lineage>
</organism>
<keyword evidence="1" id="KW-0812">Transmembrane</keyword>